<dbReference type="AlphaFoldDB" id="X1AR37"/>
<keyword evidence="4" id="KW-0680">Restriction system</keyword>
<evidence type="ECO:0000256" key="2">
    <source>
        <dbReference type="ARBA" id="ARBA00022603"/>
    </source>
</evidence>
<sequence>YTPPQIIDLIVRLCVRNPDDKVLDPGCGSGGFLVSIYDRLLGLKGKTETDEETHRDLLSQIWGVDINKFPAHLATINLAIQNLDSESDQINIIKSDFFDLRGPTWRLVAPWTVTTLDGRREEVEMPLFDAVVANPPYTRHGDIPKKQKKKIRNISLKYGWENVKLSGQAGIYAYFFIHGAKFLKEGGMMGMIVSNSWLDVGYGSAIQKFFLEHFKILAIIDSDKRVFRDADVNTVIVILEKTDTKESKEDRDNNLVKFIRLKTHMEIDEIIESIEEHNEYFSDERIRIYPKLQR</sequence>
<dbReference type="InterPro" id="IPR029063">
    <property type="entry name" value="SAM-dependent_MTases_sf"/>
</dbReference>
<feature type="non-terminal residue" evidence="7">
    <location>
        <position position="294"/>
    </location>
</feature>
<dbReference type="PRINTS" id="PR00507">
    <property type="entry name" value="N12N6MTFRASE"/>
</dbReference>
<evidence type="ECO:0000256" key="5">
    <source>
        <dbReference type="ARBA" id="ARBA00047942"/>
    </source>
</evidence>
<dbReference type="Gene3D" id="3.40.50.150">
    <property type="entry name" value="Vaccinia Virus protein VP39"/>
    <property type="match status" value="1"/>
</dbReference>
<evidence type="ECO:0000259" key="6">
    <source>
        <dbReference type="Pfam" id="PF02384"/>
    </source>
</evidence>
<reference evidence="7" key="1">
    <citation type="journal article" date="2014" name="Front. Microbiol.">
        <title>High frequency of phylogenetically diverse reductive dehalogenase-homologous genes in deep subseafloor sedimentary metagenomes.</title>
        <authorList>
            <person name="Kawai M."/>
            <person name="Futagami T."/>
            <person name="Toyoda A."/>
            <person name="Takaki Y."/>
            <person name="Nishi S."/>
            <person name="Hori S."/>
            <person name="Arai W."/>
            <person name="Tsubouchi T."/>
            <person name="Morono Y."/>
            <person name="Uchiyama I."/>
            <person name="Ito T."/>
            <person name="Fujiyama A."/>
            <person name="Inagaki F."/>
            <person name="Takami H."/>
        </authorList>
    </citation>
    <scope>NUCLEOTIDE SEQUENCE</scope>
    <source>
        <strain evidence="7">Expedition CK06-06</strain>
    </source>
</reference>
<dbReference type="PROSITE" id="PS00092">
    <property type="entry name" value="N6_MTASE"/>
    <property type="match status" value="1"/>
</dbReference>
<accession>X1AR37</accession>
<dbReference type="GO" id="GO:0008170">
    <property type="term" value="F:N-methyltransferase activity"/>
    <property type="evidence" value="ECO:0007669"/>
    <property type="project" value="InterPro"/>
</dbReference>
<dbReference type="InterPro" id="IPR050953">
    <property type="entry name" value="N4_N6_ade-DNA_methylase"/>
</dbReference>
<dbReference type="EC" id="2.1.1.72" evidence="1"/>
<dbReference type="InterPro" id="IPR003356">
    <property type="entry name" value="DNA_methylase_A-5"/>
</dbReference>
<dbReference type="CDD" id="cd02440">
    <property type="entry name" value="AdoMet_MTases"/>
    <property type="match status" value="1"/>
</dbReference>
<feature type="domain" description="DNA methylase adenine-specific" evidence="6">
    <location>
        <begin position="1"/>
        <end position="267"/>
    </location>
</feature>
<organism evidence="7">
    <name type="scientific">marine sediment metagenome</name>
    <dbReference type="NCBI Taxonomy" id="412755"/>
    <lineage>
        <taxon>unclassified sequences</taxon>
        <taxon>metagenomes</taxon>
        <taxon>ecological metagenomes</taxon>
    </lineage>
</organism>
<gene>
    <name evidence="7" type="ORF">S01H4_36261</name>
</gene>
<comment type="caution">
    <text evidence="7">The sequence shown here is derived from an EMBL/GenBank/DDBJ whole genome shotgun (WGS) entry which is preliminary data.</text>
</comment>
<dbReference type="PANTHER" id="PTHR33841">
    <property type="entry name" value="DNA METHYLTRANSFERASE YEEA-RELATED"/>
    <property type="match status" value="1"/>
</dbReference>
<keyword evidence="3" id="KW-0808">Transferase</keyword>
<dbReference type="InterPro" id="IPR002052">
    <property type="entry name" value="DNA_methylase_N6_adenine_CS"/>
</dbReference>
<dbReference type="GO" id="GO:0003677">
    <property type="term" value="F:DNA binding"/>
    <property type="evidence" value="ECO:0007669"/>
    <property type="project" value="InterPro"/>
</dbReference>
<dbReference type="EMBL" id="BART01019363">
    <property type="protein sequence ID" value="GAG85249.1"/>
    <property type="molecule type" value="Genomic_DNA"/>
</dbReference>
<dbReference type="Pfam" id="PF02384">
    <property type="entry name" value="N6_Mtase"/>
    <property type="match status" value="1"/>
</dbReference>
<evidence type="ECO:0000256" key="1">
    <source>
        <dbReference type="ARBA" id="ARBA00011900"/>
    </source>
</evidence>
<dbReference type="GO" id="GO:0032259">
    <property type="term" value="P:methylation"/>
    <property type="evidence" value="ECO:0007669"/>
    <property type="project" value="UniProtKB-KW"/>
</dbReference>
<dbReference type="GO" id="GO:0009307">
    <property type="term" value="P:DNA restriction-modification system"/>
    <property type="evidence" value="ECO:0007669"/>
    <property type="project" value="UniProtKB-KW"/>
</dbReference>
<feature type="non-terminal residue" evidence="7">
    <location>
        <position position="1"/>
    </location>
</feature>
<proteinExistence type="predicted"/>
<evidence type="ECO:0000256" key="4">
    <source>
        <dbReference type="ARBA" id="ARBA00022747"/>
    </source>
</evidence>
<evidence type="ECO:0000313" key="7">
    <source>
        <dbReference type="EMBL" id="GAG85249.1"/>
    </source>
</evidence>
<name>X1AR37_9ZZZZ</name>
<dbReference type="SUPFAM" id="SSF53335">
    <property type="entry name" value="S-adenosyl-L-methionine-dependent methyltransferases"/>
    <property type="match status" value="1"/>
</dbReference>
<dbReference type="GO" id="GO:0009007">
    <property type="term" value="F:site-specific DNA-methyltransferase (adenine-specific) activity"/>
    <property type="evidence" value="ECO:0007669"/>
    <property type="project" value="UniProtKB-EC"/>
</dbReference>
<comment type="catalytic activity">
    <reaction evidence="5">
        <text>a 2'-deoxyadenosine in DNA + S-adenosyl-L-methionine = an N(6)-methyl-2'-deoxyadenosine in DNA + S-adenosyl-L-homocysteine + H(+)</text>
        <dbReference type="Rhea" id="RHEA:15197"/>
        <dbReference type="Rhea" id="RHEA-COMP:12418"/>
        <dbReference type="Rhea" id="RHEA-COMP:12419"/>
        <dbReference type="ChEBI" id="CHEBI:15378"/>
        <dbReference type="ChEBI" id="CHEBI:57856"/>
        <dbReference type="ChEBI" id="CHEBI:59789"/>
        <dbReference type="ChEBI" id="CHEBI:90615"/>
        <dbReference type="ChEBI" id="CHEBI:90616"/>
        <dbReference type="EC" id="2.1.1.72"/>
    </reaction>
</comment>
<protein>
    <recommendedName>
        <fullName evidence="1">site-specific DNA-methyltransferase (adenine-specific)</fullName>
        <ecNumber evidence="1">2.1.1.72</ecNumber>
    </recommendedName>
</protein>
<evidence type="ECO:0000256" key="3">
    <source>
        <dbReference type="ARBA" id="ARBA00022679"/>
    </source>
</evidence>
<dbReference type="PANTHER" id="PTHR33841:SF1">
    <property type="entry name" value="DNA METHYLTRANSFERASE A"/>
    <property type="match status" value="1"/>
</dbReference>
<keyword evidence="2" id="KW-0489">Methyltransferase</keyword>